<dbReference type="GO" id="GO:0008270">
    <property type="term" value="F:zinc ion binding"/>
    <property type="evidence" value="ECO:0007669"/>
    <property type="project" value="UniProtKB-KW"/>
</dbReference>
<evidence type="ECO:0000313" key="5">
    <source>
        <dbReference type="EMBL" id="CAH2104385.1"/>
    </source>
</evidence>
<keyword evidence="1" id="KW-0863">Zinc-finger</keyword>
<dbReference type="Gene3D" id="4.10.60.10">
    <property type="entry name" value="Zinc finger, CCHC-type"/>
    <property type="match status" value="1"/>
</dbReference>
<evidence type="ECO:0000313" key="6">
    <source>
        <dbReference type="Proteomes" id="UP001153954"/>
    </source>
</evidence>
<dbReference type="InterPro" id="IPR036875">
    <property type="entry name" value="Znf_CCHC_sf"/>
</dbReference>
<keyword evidence="2" id="KW-0175">Coiled coil</keyword>
<evidence type="ECO:0000259" key="4">
    <source>
        <dbReference type="PROSITE" id="PS50158"/>
    </source>
</evidence>
<gene>
    <name evidence="5" type="ORF">EEDITHA_LOCUS18765</name>
</gene>
<dbReference type="AlphaFoldDB" id="A0AAU9V2F9"/>
<feature type="compositionally biased region" description="Low complexity" evidence="3">
    <location>
        <begin position="81"/>
        <end position="134"/>
    </location>
</feature>
<protein>
    <recommendedName>
        <fullName evidence="4">CCHC-type domain-containing protein</fullName>
    </recommendedName>
</protein>
<keyword evidence="1" id="KW-0862">Zinc</keyword>
<feature type="compositionally biased region" description="Basic and acidic residues" evidence="3">
    <location>
        <begin position="154"/>
        <end position="170"/>
    </location>
</feature>
<comment type="caution">
    <text evidence="5">The sequence shown here is derived from an EMBL/GenBank/DDBJ whole genome shotgun (WGS) entry which is preliminary data.</text>
</comment>
<evidence type="ECO:0000256" key="1">
    <source>
        <dbReference type="PROSITE-ProRule" id="PRU00047"/>
    </source>
</evidence>
<name>A0AAU9V2F9_EUPED</name>
<evidence type="ECO:0000256" key="3">
    <source>
        <dbReference type="SAM" id="MobiDB-lite"/>
    </source>
</evidence>
<feature type="compositionally biased region" description="Low complexity" evidence="3">
    <location>
        <begin position="482"/>
        <end position="516"/>
    </location>
</feature>
<dbReference type="Proteomes" id="UP001153954">
    <property type="component" value="Unassembled WGS sequence"/>
</dbReference>
<evidence type="ECO:0000256" key="2">
    <source>
        <dbReference type="SAM" id="Coils"/>
    </source>
</evidence>
<keyword evidence="6" id="KW-1185">Reference proteome</keyword>
<dbReference type="SMART" id="SM00343">
    <property type="entry name" value="ZnF_C2HC"/>
    <property type="match status" value="2"/>
</dbReference>
<keyword evidence="1" id="KW-0479">Metal-binding</keyword>
<dbReference type="PROSITE" id="PS50158">
    <property type="entry name" value="ZF_CCHC"/>
    <property type="match status" value="1"/>
</dbReference>
<reference evidence="5" key="1">
    <citation type="submission" date="2022-03" db="EMBL/GenBank/DDBJ databases">
        <authorList>
            <person name="Tunstrom K."/>
        </authorList>
    </citation>
    <scope>NUCLEOTIDE SEQUENCE</scope>
</reference>
<dbReference type="GO" id="GO:0003676">
    <property type="term" value="F:nucleic acid binding"/>
    <property type="evidence" value="ECO:0007669"/>
    <property type="project" value="InterPro"/>
</dbReference>
<feature type="coiled-coil region" evidence="2">
    <location>
        <begin position="317"/>
        <end position="351"/>
    </location>
</feature>
<sequence length="776" mass="80708">MCNIIDIIRGESPSVYSYVHVVSPGPCPDPGNAGGRQVTEYCKRYLGDRLICVCEYSDVMLPLCDSKGRFTKGPSQGQADGPSQGQPNGPSQGQPNSPSQGQLQGPSQGQPQGPSQGQPQGPSQGQPQGPSQGQAEADRQVDESNVESDMDIELNSREKGPSQGHSEGRKRSSSSAFFVGSDTETEETTSAKINTARRGRASGSKAGSARGRFLKSASLPISDELDTVLRARQYGLGGVAEGATDGSESELLAAADVGALNAQELRARAGEDIACILEVAKKSGNLKGEYVGKLKRSASTLTEVVEALASRSEAEETRRLRAENRRLKLEIEAIKAEVRALRRGFSEAKAEAAAATTAAATAATAGARAVPATVVGADLVEELKRSLTCSLGEMMNAKLAAIEDRLLPAPTVRPPLRADAVAQNRPLPAPRGSKATAMETWATVVKKGKGKGKSSTPALAPAAHPAKPKKPTGKPSEKSIGKPSATSTAKPTAKTTAKPSAKTMAKPSAKPTAKPSGLKAPKTAAVILSLQPEAAETGLTYSSILRTAQEKVNLQELGIDRIRFRQTATGARMLEIPGSGKQEKADKLAESLRGVLSEVANVVRPVKCVEVRLSGLDETATKEGVAAAVAKATGCDVGLVKAGGIRPSFGGTGSIVVSCPILTAKALIEKGRILIGWSSARVVALEARPMRCFRCMGLGHTRPQCPASVDRGDLCFRCGSAGHKAAACVEATPRCAICADLGRASGHVMGGRRCKPATMKDATRAHGHSSGCKPSC</sequence>
<feature type="domain" description="CCHC-type" evidence="4">
    <location>
        <begin position="715"/>
        <end position="728"/>
    </location>
</feature>
<feature type="region of interest" description="Disordered" evidence="3">
    <location>
        <begin position="71"/>
        <end position="210"/>
    </location>
</feature>
<dbReference type="EMBL" id="CAKOGL010000027">
    <property type="protein sequence ID" value="CAH2104385.1"/>
    <property type="molecule type" value="Genomic_DNA"/>
</dbReference>
<proteinExistence type="predicted"/>
<accession>A0AAU9V2F9</accession>
<dbReference type="SUPFAM" id="SSF57756">
    <property type="entry name" value="Retrovirus zinc finger-like domains"/>
    <property type="match status" value="1"/>
</dbReference>
<feature type="region of interest" description="Disordered" evidence="3">
    <location>
        <begin position="446"/>
        <end position="520"/>
    </location>
</feature>
<organism evidence="5 6">
    <name type="scientific">Euphydryas editha</name>
    <name type="common">Edith's checkerspot</name>
    <dbReference type="NCBI Taxonomy" id="104508"/>
    <lineage>
        <taxon>Eukaryota</taxon>
        <taxon>Metazoa</taxon>
        <taxon>Ecdysozoa</taxon>
        <taxon>Arthropoda</taxon>
        <taxon>Hexapoda</taxon>
        <taxon>Insecta</taxon>
        <taxon>Pterygota</taxon>
        <taxon>Neoptera</taxon>
        <taxon>Endopterygota</taxon>
        <taxon>Lepidoptera</taxon>
        <taxon>Glossata</taxon>
        <taxon>Ditrysia</taxon>
        <taxon>Papilionoidea</taxon>
        <taxon>Nymphalidae</taxon>
        <taxon>Nymphalinae</taxon>
        <taxon>Euphydryas</taxon>
    </lineage>
</organism>
<dbReference type="InterPro" id="IPR001878">
    <property type="entry name" value="Znf_CCHC"/>
</dbReference>